<dbReference type="Proteomes" id="UP000438476">
    <property type="component" value="Unassembled WGS sequence"/>
</dbReference>
<comment type="caution">
    <text evidence="1">The sequence shown here is derived from an EMBL/GenBank/DDBJ whole genome shotgun (WGS) entry which is preliminary data.</text>
</comment>
<reference evidence="1 2" key="1">
    <citation type="submission" date="2019-12" db="EMBL/GenBank/DDBJ databases">
        <title>Genomic-based taxomic classification of the family Erythrobacteraceae.</title>
        <authorList>
            <person name="Xu L."/>
        </authorList>
    </citation>
    <scope>NUCLEOTIDE SEQUENCE [LARGE SCALE GENOMIC DNA]</scope>
    <source>
        <strain evidence="1 2">LMG 29518</strain>
    </source>
</reference>
<evidence type="ECO:0008006" key="3">
    <source>
        <dbReference type="Google" id="ProtNLM"/>
    </source>
</evidence>
<evidence type="ECO:0000313" key="1">
    <source>
        <dbReference type="EMBL" id="MXO64848.1"/>
    </source>
</evidence>
<proteinExistence type="predicted"/>
<dbReference type="EMBL" id="WTYT01000001">
    <property type="protein sequence ID" value="MXO64848.1"/>
    <property type="molecule type" value="Genomic_DNA"/>
</dbReference>
<gene>
    <name evidence="1" type="ORF">GRI91_03665</name>
</gene>
<evidence type="ECO:0000313" key="2">
    <source>
        <dbReference type="Proteomes" id="UP000438476"/>
    </source>
</evidence>
<dbReference type="Pfam" id="PF13707">
    <property type="entry name" value="RloB"/>
    <property type="match status" value="1"/>
</dbReference>
<keyword evidence="2" id="KW-1185">Reference proteome</keyword>
<name>A0A6I4T1T6_9SPHN</name>
<dbReference type="InterPro" id="IPR025591">
    <property type="entry name" value="RloB"/>
</dbReference>
<accession>A0A6I4T1T6</accession>
<protein>
    <recommendedName>
        <fullName evidence="3">RloB domain-containing protein</fullName>
    </recommendedName>
</protein>
<sequence length="233" mass="26774">MSRRRAKGFKDFKRRKAHRRERDRVLIVTEGKKTEPSYFNHLIRELGLTTAKVRIAGDGGSAPVSVLDTAKEYLDEDDDYEQIYLVFDRDNHASYDEALTRVQGLSERRSFGSKTILAAPSVPCFEVWYALHIADSCRPYQGTQRASPAKELITALEKQQINGRAIFQNYDKSDCSAFFQEISQYRDDAKRRSARILREAENRGDQTYHENPSTRVHLIVEALERLAQADEPS</sequence>
<dbReference type="AlphaFoldDB" id="A0A6I4T1T6"/>
<organism evidence="1 2">
    <name type="scientific">Altericroceibacterium endophyticum</name>
    <dbReference type="NCBI Taxonomy" id="1808508"/>
    <lineage>
        <taxon>Bacteria</taxon>
        <taxon>Pseudomonadati</taxon>
        <taxon>Pseudomonadota</taxon>
        <taxon>Alphaproteobacteria</taxon>
        <taxon>Sphingomonadales</taxon>
        <taxon>Erythrobacteraceae</taxon>
        <taxon>Altericroceibacterium</taxon>
    </lineage>
</organism>